<evidence type="ECO:0000313" key="5">
    <source>
        <dbReference type="EMBL" id="MBL0735371.1"/>
    </source>
</evidence>
<accession>A0ABS1K7C7</accession>
<dbReference type="Pfam" id="PF00144">
    <property type="entry name" value="Beta-lactamase"/>
    <property type="match status" value="1"/>
</dbReference>
<feature type="domain" description="Peptidase S12 Pab87-related C-terminal" evidence="4">
    <location>
        <begin position="371"/>
        <end position="450"/>
    </location>
</feature>
<dbReference type="InterPro" id="IPR012338">
    <property type="entry name" value="Beta-lactam/transpept-like"/>
</dbReference>
<gene>
    <name evidence="5" type="ORF">JI750_00610</name>
</gene>
<evidence type="ECO:0000259" key="3">
    <source>
        <dbReference type="Pfam" id="PF00144"/>
    </source>
</evidence>
<dbReference type="Gene3D" id="3.40.710.10">
    <property type="entry name" value="DD-peptidase/beta-lactamase superfamily"/>
    <property type="match status" value="1"/>
</dbReference>
<dbReference type="InterPro" id="IPR021860">
    <property type="entry name" value="Peptidase_S12_Pab87-rel_C"/>
</dbReference>
<dbReference type="Pfam" id="PF11954">
    <property type="entry name" value="DUF3471"/>
    <property type="match status" value="1"/>
</dbReference>
<evidence type="ECO:0000259" key="4">
    <source>
        <dbReference type="Pfam" id="PF11954"/>
    </source>
</evidence>
<comment type="caution">
    <text evidence="5">The sequence shown here is derived from an EMBL/GenBank/DDBJ whole genome shotgun (WGS) entry which is preliminary data.</text>
</comment>
<dbReference type="GO" id="GO:0016787">
    <property type="term" value="F:hydrolase activity"/>
    <property type="evidence" value="ECO:0007669"/>
    <property type="project" value="UniProtKB-KW"/>
</dbReference>
<keyword evidence="2" id="KW-0472">Membrane</keyword>
<keyword evidence="5" id="KW-0378">Hydrolase</keyword>
<organism evidence="5 6">
    <name type="scientific">Flavobacterium tagetis</name>
    <dbReference type="NCBI Taxonomy" id="2801336"/>
    <lineage>
        <taxon>Bacteria</taxon>
        <taxon>Pseudomonadati</taxon>
        <taxon>Bacteroidota</taxon>
        <taxon>Flavobacteriia</taxon>
        <taxon>Flavobacteriales</taxon>
        <taxon>Flavobacteriaceae</taxon>
        <taxon>Flavobacterium</taxon>
    </lineage>
</organism>
<reference evidence="5 6" key="1">
    <citation type="submission" date="2021-01" db="EMBL/GenBank/DDBJ databases">
        <title>Genome seq and assembly of Flavobacterium sp. GN10.</title>
        <authorList>
            <person name="Chhetri G."/>
        </authorList>
    </citation>
    <scope>NUCLEOTIDE SEQUENCE [LARGE SCALE GENOMIC DNA]</scope>
    <source>
        <strain evidence="5 6">GN10</strain>
    </source>
</reference>
<protein>
    <submittedName>
        <fullName evidence="5">Serine hydrolase</fullName>
    </submittedName>
</protein>
<evidence type="ECO:0000313" key="6">
    <source>
        <dbReference type="Proteomes" id="UP000603728"/>
    </source>
</evidence>
<evidence type="ECO:0000256" key="1">
    <source>
        <dbReference type="ARBA" id="ARBA00004370"/>
    </source>
</evidence>
<dbReference type="InterPro" id="IPR050491">
    <property type="entry name" value="AmpC-like"/>
</dbReference>
<feature type="domain" description="Beta-lactamase-related" evidence="3">
    <location>
        <begin position="42"/>
        <end position="348"/>
    </location>
</feature>
<sequence length="462" mass="52824">MKLTITIGLLLIGYLTFGQGRIQKIDSLLNSLYSQEKINGNFLIAEKGKVIYSHSFGLANETTKEKLNENSIFELASCSKQFTAMGIMILKEKGKLNLDDDINKYLPELSFYKGITVRNLLNHTGGLPDYMQLMDSLFDKSKIATNKDIINIFSTHHPKILFEPNTKWEYSNTGYALLASIIEKASGLTYADYLKTVIFQPLKMKNTFVYNRRLSPKKIDNYAFGYVYSDSLKKYVLPDELEETKIVVWLDGIVGDGGVNSTVNDLLIWDRALYNNKLLTKEGMKSVFELATLKDGAKRNYGFGWGIEENVDFGKIANHDGGWPGYVTFIDRHLTNDKTIIILQNHNNVSIPSKAIRNILYNKPLPVQKFRKEISVTTEELQKFVGTYEVEKDFEIKISLDKDQLFSQLTGQNTFRIFAESEKLFFYKVVDAQIQFEKNEKGEISNLFLLQNGKKIEAKRTK</sequence>
<dbReference type="RefSeq" id="WP_201998255.1">
    <property type="nucleotide sequence ID" value="NZ_JAERSF010000001.1"/>
</dbReference>
<keyword evidence="6" id="KW-1185">Reference proteome</keyword>
<dbReference type="PANTHER" id="PTHR46825">
    <property type="entry name" value="D-ALANYL-D-ALANINE-CARBOXYPEPTIDASE/ENDOPEPTIDASE AMPH"/>
    <property type="match status" value="1"/>
</dbReference>
<dbReference type="Proteomes" id="UP000603728">
    <property type="component" value="Unassembled WGS sequence"/>
</dbReference>
<comment type="subcellular location">
    <subcellularLocation>
        <location evidence="1">Membrane</location>
    </subcellularLocation>
</comment>
<dbReference type="SUPFAM" id="SSF56601">
    <property type="entry name" value="beta-lactamase/transpeptidase-like"/>
    <property type="match status" value="1"/>
</dbReference>
<name>A0ABS1K7C7_9FLAO</name>
<dbReference type="InterPro" id="IPR001466">
    <property type="entry name" value="Beta-lactam-related"/>
</dbReference>
<proteinExistence type="predicted"/>
<evidence type="ECO:0000256" key="2">
    <source>
        <dbReference type="ARBA" id="ARBA00023136"/>
    </source>
</evidence>
<dbReference type="PANTHER" id="PTHR46825:SF11">
    <property type="entry name" value="PENICILLIN-BINDING PROTEIN 4"/>
    <property type="match status" value="1"/>
</dbReference>
<dbReference type="EMBL" id="JAERSF010000001">
    <property type="protein sequence ID" value="MBL0735371.1"/>
    <property type="molecule type" value="Genomic_DNA"/>
</dbReference>